<dbReference type="EMBL" id="MU006291">
    <property type="protein sequence ID" value="KAF2855104.1"/>
    <property type="molecule type" value="Genomic_DNA"/>
</dbReference>
<accession>A0A6A7BI97</accession>
<evidence type="ECO:0000313" key="2">
    <source>
        <dbReference type="EMBL" id="KAF2855104.1"/>
    </source>
</evidence>
<reference evidence="2" key="1">
    <citation type="submission" date="2020-01" db="EMBL/GenBank/DDBJ databases">
        <authorList>
            <consortium name="DOE Joint Genome Institute"/>
            <person name="Haridas S."/>
            <person name="Albert R."/>
            <person name="Binder M."/>
            <person name="Bloem J."/>
            <person name="Labutti K."/>
            <person name="Salamov A."/>
            <person name="Andreopoulos B."/>
            <person name="Baker S.E."/>
            <person name="Barry K."/>
            <person name="Bills G."/>
            <person name="Bluhm B.H."/>
            <person name="Cannon C."/>
            <person name="Castanera R."/>
            <person name="Culley D.E."/>
            <person name="Daum C."/>
            <person name="Ezra D."/>
            <person name="Gonzalez J.B."/>
            <person name="Henrissat B."/>
            <person name="Kuo A."/>
            <person name="Liang C."/>
            <person name="Lipzen A."/>
            <person name="Lutzoni F."/>
            <person name="Magnuson J."/>
            <person name="Mondo S."/>
            <person name="Nolan M."/>
            <person name="Ohm R."/>
            <person name="Pangilinan J."/>
            <person name="Park H.-J."/>
            <person name="Ramirez L."/>
            <person name="Alfaro M."/>
            <person name="Sun H."/>
            <person name="Tritt A."/>
            <person name="Yoshinaga Y."/>
            <person name="Zwiers L.-H."/>
            <person name="Turgeon B.G."/>
            <person name="Goodwin S.B."/>
            <person name="Spatafora J.W."/>
            <person name="Crous P.W."/>
            <person name="Grigoriev I.V."/>
        </authorList>
    </citation>
    <scope>NUCLEOTIDE SEQUENCE</scope>
    <source>
        <strain evidence="2">IPT5</strain>
    </source>
</reference>
<dbReference type="AlphaFoldDB" id="A0A6A7BI97"/>
<feature type="region of interest" description="Disordered" evidence="1">
    <location>
        <begin position="1"/>
        <end position="29"/>
    </location>
</feature>
<dbReference type="Proteomes" id="UP000799423">
    <property type="component" value="Unassembled WGS sequence"/>
</dbReference>
<organism evidence="2 3">
    <name type="scientific">Plenodomus tracheiphilus IPT5</name>
    <dbReference type="NCBI Taxonomy" id="1408161"/>
    <lineage>
        <taxon>Eukaryota</taxon>
        <taxon>Fungi</taxon>
        <taxon>Dikarya</taxon>
        <taxon>Ascomycota</taxon>
        <taxon>Pezizomycotina</taxon>
        <taxon>Dothideomycetes</taxon>
        <taxon>Pleosporomycetidae</taxon>
        <taxon>Pleosporales</taxon>
        <taxon>Pleosporineae</taxon>
        <taxon>Leptosphaeriaceae</taxon>
        <taxon>Plenodomus</taxon>
    </lineage>
</organism>
<evidence type="ECO:0000313" key="3">
    <source>
        <dbReference type="Proteomes" id="UP000799423"/>
    </source>
</evidence>
<proteinExistence type="predicted"/>
<name>A0A6A7BI97_9PLEO</name>
<gene>
    <name evidence="2" type="ORF">T440DRAFT_464410</name>
</gene>
<keyword evidence="3" id="KW-1185">Reference proteome</keyword>
<feature type="compositionally biased region" description="Low complexity" evidence="1">
    <location>
        <begin position="1"/>
        <end position="17"/>
    </location>
</feature>
<sequence length="84" mass="9186">MEYQAPAPAAASSAPSARSKTSNLLQPHKRAKPRCISVFLACTLLWSHGLWQHTLPATNVTFNVGRLHEHGLSFSLLPITCHLV</sequence>
<protein>
    <submittedName>
        <fullName evidence="2">Uncharacterized protein</fullName>
    </submittedName>
</protein>
<evidence type="ECO:0000256" key="1">
    <source>
        <dbReference type="SAM" id="MobiDB-lite"/>
    </source>
</evidence>